<dbReference type="EMBL" id="JBHSAX010000022">
    <property type="protein sequence ID" value="MFC3965520.1"/>
    <property type="molecule type" value="Genomic_DNA"/>
</dbReference>
<keyword evidence="1 3" id="KW-0560">Oxidoreductase</keyword>
<dbReference type="SUPFAM" id="SSF51679">
    <property type="entry name" value="Bacterial luciferase-like"/>
    <property type="match status" value="1"/>
</dbReference>
<feature type="domain" description="Luciferase-like" evidence="2">
    <location>
        <begin position="15"/>
        <end position="260"/>
    </location>
</feature>
<keyword evidence="4" id="KW-1185">Reference proteome</keyword>
<sequence length="286" mass="30930">MNLSGVGIWSSPLRYSDPVEAAEAAAELEEAGFSALWIPDVGGPVLDAVENLLRATSKTVIATGILNLWMHEPADVAAAYHRLAASYGDRFLLGIGVSHAPLVDAKSPGRYRKPLAATKAFLDGLDAAERPVPADRMVLAALGPKMLALAAERTRGAHPYLVLPEHTRTAREVLGAGPLLLPEQTVILTGDAAEAREIGTPWLRGYLSLPNYANNLLRSGFTEEDIATVSDRLFDAIIAWGDEEAVLRRIAEHREAGADHVCVQVLRADPRVFPREEWLRIAAALR</sequence>
<organism evidence="3 4">
    <name type="scientific">Nocardia jiangsuensis</name>
    <dbReference type="NCBI Taxonomy" id="1691563"/>
    <lineage>
        <taxon>Bacteria</taxon>
        <taxon>Bacillati</taxon>
        <taxon>Actinomycetota</taxon>
        <taxon>Actinomycetes</taxon>
        <taxon>Mycobacteriales</taxon>
        <taxon>Nocardiaceae</taxon>
        <taxon>Nocardia</taxon>
    </lineage>
</organism>
<dbReference type="InterPro" id="IPR019922">
    <property type="entry name" value="Lucif-like_OxRdatse_MSMEG_4141"/>
</dbReference>
<dbReference type="InterPro" id="IPR011251">
    <property type="entry name" value="Luciferase-like_dom"/>
</dbReference>
<evidence type="ECO:0000313" key="3">
    <source>
        <dbReference type="EMBL" id="MFC3965520.1"/>
    </source>
</evidence>
<dbReference type="InterPro" id="IPR050564">
    <property type="entry name" value="F420-G6PD/mer"/>
</dbReference>
<evidence type="ECO:0000313" key="4">
    <source>
        <dbReference type="Proteomes" id="UP001595696"/>
    </source>
</evidence>
<dbReference type="Gene3D" id="3.20.20.30">
    <property type="entry name" value="Luciferase-like domain"/>
    <property type="match status" value="1"/>
</dbReference>
<proteinExistence type="predicted"/>
<comment type="caution">
    <text evidence="3">The sequence shown here is derived from an EMBL/GenBank/DDBJ whole genome shotgun (WGS) entry which is preliminary data.</text>
</comment>
<dbReference type="PANTHER" id="PTHR43244:SF1">
    <property type="entry name" value="5,10-METHYLENETETRAHYDROMETHANOPTERIN REDUCTASE"/>
    <property type="match status" value="1"/>
</dbReference>
<name>A0ABV8DZD5_9NOCA</name>
<dbReference type="Proteomes" id="UP001595696">
    <property type="component" value="Unassembled WGS sequence"/>
</dbReference>
<evidence type="ECO:0000259" key="2">
    <source>
        <dbReference type="Pfam" id="PF00296"/>
    </source>
</evidence>
<accession>A0ABV8DZD5</accession>
<dbReference type="InterPro" id="IPR036661">
    <property type="entry name" value="Luciferase-like_sf"/>
</dbReference>
<dbReference type="EC" id="1.-.-.-" evidence="3"/>
<dbReference type="RefSeq" id="WP_378615424.1">
    <property type="nucleotide sequence ID" value="NZ_JBHSAX010000022.1"/>
</dbReference>
<dbReference type="Pfam" id="PF00296">
    <property type="entry name" value="Bac_luciferase"/>
    <property type="match status" value="1"/>
</dbReference>
<evidence type="ECO:0000256" key="1">
    <source>
        <dbReference type="ARBA" id="ARBA00023002"/>
    </source>
</evidence>
<dbReference type="NCBIfam" id="TIGR03620">
    <property type="entry name" value="F420_MSMEG_4141"/>
    <property type="match status" value="1"/>
</dbReference>
<gene>
    <name evidence="3" type="ORF">ACFO0B_26315</name>
</gene>
<dbReference type="PANTHER" id="PTHR43244">
    <property type="match status" value="1"/>
</dbReference>
<protein>
    <submittedName>
        <fullName evidence="3">LLM class F420-dependent oxidoreductase</fullName>
        <ecNumber evidence="3">1.-.-.-</ecNumber>
    </submittedName>
</protein>
<dbReference type="GO" id="GO:0016491">
    <property type="term" value="F:oxidoreductase activity"/>
    <property type="evidence" value="ECO:0007669"/>
    <property type="project" value="UniProtKB-KW"/>
</dbReference>
<reference evidence="4" key="1">
    <citation type="journal article" date="2019" name="Int. J. Syst. Evol. Microbiol.">
        <title>The Global Catalogue of Microorganisms (GCM) 10K type strain sequencing project: providing services to taxonomists for standard genome sequencing and annotation.</title>
        <authorList>
            <consortium name="The Broad Institute Genomics Platform"/>
            <consortium name="The Broad Institute Genome Sequencing Center for Infectious Disease"/>
            <person name="Wu L."/>
            <person name="Ma J."/>
        </authorList>
    </citation>
    <scope>NUCLEOTIDE SEQUENCE [LARGE SCALE GENOMIC DNA]</scope>
    <source>
        <strain evidence="4">CGMCC 4.7330</strain>
    </source>
</reference>